<dbReference type="RefSeq" id="WP_075697573.1">
    <property type="nucleotide sequence ID" value="NZ_CP074128.1"/>
</dbReference>
<evidence type="ECO:0008006" key="3">
    <source>
        <dbReference type="Google" id="ProtNLM"/>
    </source>
</evidence>
<reference evidence="1 2" key="1">
    <citation type="journal article" date="2021" name="Angew. Chem. Int. Ed. Engl.">
        <title>A novel family of nonribosomal peptides modulate collective behavior in Pseudovibrio bacteria isolated from marine sponges.</title>
        <authorList>
            <person name="Ioca L.P."/>
            <person name="Dai Y."/>
            <person name="Kunakom S."/>
            <person name="Diaz-Espinosa J."/>
            <person name="Krunic A."/>
            <person name="Crnkovic C.M."/>
            <person name="Orjala J."/>
            <person name="Sanchez L.M."/>
            <person name="Ferreira A.G."/>
            <person name="Berlinck R.G.S."/>
            <person name="Eustaquio A.S."/>
        </authorList>
    </citation>
    <scope>NUCLEOTIDE SEQUENCE [LARGE SCALE GENOMIC DNA]</scope>
    <source>
        <strain evidence="1 2">Ab134</strain>
        <plasmid evidence="1 2">pAb134-02</plasmid>
    </source>
</reference>
<evidence type="ECO:0000313" key="1">
    <source>
        <dbReference type="EMBL" id="QUS58918.1"/>
    </source>
</evidence>
<dbReference type="SUPFAM" id="SSF53448">
    <property type="entry name" value="Nucleotide-diphospho-sugar transferases"/>
    <property type="match status" value="1"/>
</dbReference>
<protein>
    <recommendedName>
        <fullName evidence="3">Glycosyl transferase family 2</fullName>
    </recommendedName>
</protein>
<dbReference type="Gene3D" id="3.90.550.10">
    <property type="entry name" value="Spore Coat Polysaccharide Biosynthesis Protein SpsA, Chain A"/>
    <property type="match status" value="1"/>
</dbReference>
<organism evidence="1 2">
    <name type="scientific">Pseudovibrio brasiliensis</name>
    <dbReference type="NCBI Taxonomy" id="1898042"/>
    <lineage>
        <taxon>Bacteria</taxon>
        <taxon>Pseudomonadati</taxon>
        <taxon>Pseudomonadota</taxon>
        <taxon>Alphaproteobacteria</taxon>
        <taxon>Hyphomicrobiales</taxon>
        <taxon>Stappiaceae</taxon>
        <taxon>Pseudovibrio</taxon>
    </lineage>
</organism>
<geneLocation type="plasmid" evidence="1 2">
    <name>pAb134-02</name>
</geneLocation>
<keyword evidence="1" id="KW-0614">Plasmid</keyword>
<dbReference type="Proteomes" id="UP000680706">
    <property type="component" value="Plasmid pAb134-02"/>
</dbReference>
<dbReference type="InterPro" id="IPR029044">
    <property type="entry name" value="Nucleotide-diphossugar_trans"/>
</dbReference>
<evidence type="ECO:0000313" key="2">
    <source>
        <dbReference type="Proteomes" id="UP000680706"/>
    </source>
</evidence>
<name>A0ABX8AWF0_9HYPH</name>
<keyword evidence="2" id="KW-1185">Reference proteome</keyword>
<accession>A0ABX8AWF0</accession>
<proteinExistence type="predicted"/>
<dbReference type="EMBL" id="CP074128">
    <property type="protein sequence ID" value="QUS58918.1"/>
    <property type="molecule type" value="Genomic_DNA"/>
</dbReference>
<sequence length="255" mass="29492">MKQANKVHETDKDVTSCITSCGRLDLLSKTLDSFMPDHQGNFAKSLIIDDANTKEIRSWVERNYPETEVLLNQPQLGQMKSIDKMYAHVTTPYIFHGEDDWMFQAGDTIEACKKVLSAEPKVSVVCVRKLSDLQQRFQENCIRKEVDGVCYALMPVDIHPEWLSFSFNPGLVRKSLWDRYGPYERYGTEERISMVMKKDGWMVAFLDPGACHHIGGDAHVDDPYQPKRANTIASRLRRSVRKRWLRLLRKFGYDV</sequence>
<gene>
    <name evidence="1" type="ORF">KGB56_24660</name>
</gene>